<dbReference type="EMBL" id="CP066690">
    <property type="protein sequence ID" value="QQG45733.1"/>
    <property type="molecule type" value="Genomic_DNA"/>
</dbReference>
<evidence type="ECO:0000313" key="1">
    <source>
        <dbReference type="EMBL" id="QQG45733.1"/>
    </source>
</evidence>
<dbReference type="Proteomes" id="UP000595618">
    <property type="component" value="Chromosome"/>
</dbReference>
<gene>
    <name evidence="1" type="ORF">HYW89_02440</name>
</gene>
<evidence type="ECO:0000313" key="2">
    <source>
        <dbReference type="Proteomes" id="UP000595618"/>
    </source>
</evidence>
<accession>A0A7T5RKF1</accession>
<sequence>MKLIRLAHKELKRVPVRRELRNISEAGRKHFGSWNDTILAAGLKPHRSHGHRMYKRMNAKASDGHLCDSISEAIIDNWLTKRGIVHLKGTRYPDTNFRADWVIGNTFVEYFGLLKDSPRYDREVRRKRNFCKKQSIKLVEIYPTDLYPKIALENKLNL</sequence>
<name>A0A7T5RKF1_9BACT</name>
<dbReference type="AlphaFoldDB" id="A0A7T5RKF1"/>
<dbReference type="Pfam" id="PF18780">
    <property type="entry name" value="HNH_repeat"/>
    <property type="match status" value="1"/>
</dbReference>
<reference evidence="1 2" key="1">
    <citation type="submission" date="2020-07" db="EMBL/GenBank/DDBJ databases">
        <title>Huge and variable diversity of episymbiotic CPR bacteria and DPANN archaea in groundwater ecosystems.</title>
        <authorList>
            <person name="He C.Y."/>
            <person name="Keren R."/>
            <person name="Whittaker M."/>
            <person name="Farag I.F."/>
            <person name="Doudna J."/>
            <person name="Cate J.H.D."/>
            <person name="Banfield J.F."/>
        </authorList>
    </citation>
    <scope>NUCLEOTIDE SEQUENCE [LARGE SCALE GENOMIC DNA]</scope>
    <source>
        <strain evidence="1">NC_groundwater_541_Ag_S-0.1um_46_50</strain>
    </source>
</reference>
<organism evidence="1 2">
    <name type="scientific">Candidatus Sungiibacteriota bacterium</name>
    <dbReference type="NCBI Taxonomy" id="2750080"/>
    <lineage>
        <taxon>Bacteria</taxon>
        <taxon>Candidatus Sungiibacteriota</taxon>
    </lineage>
</organism>
<proteinExistence type="predicted"/>
<dbReference type="InterPro" id="IPR041025">
    <property type="entry name" value="HNH_repeat"/>
</dbReference>
<protein>
    <submittedName>
        <fullName evidence="1">Uncharacterized protein</fullName>
    </submittedName>
</protein>